<proteinExistence type="predicted"/>
<evidence type="ECO:0000313" key="3">
    <source>
        <dbReference type="EMBL" id="AAM18153.1"/>
    </source>
</evidence>
<evidence type="ECO:0000256" key="1">
    <source>
        <dbReference type="ARBA" id="ARBA00022729"/>
    </source>
</evidence>
<name>Q8S6V5_ORYSJ</name>
<reference evidence="4" key="2">
    <citation type="journal article" date="2008" name="Nucleic Acids Res.">
        <title>The rice annotation project database (RAP-DB): 2008 update.</title>
        <authorList>
            <consortium name="The rice annotation project (RAP)"/>
        </authorList>
    </citation>
    <scope>GENOME REANNOTATION</scope>
    <source>
        <strain evidence="4">cv. Nipponbare</strain>
    </source>
</reference>
<evidence type="ECO:0000313" key="4">
    <source>
        <dbReference type="Proteomes" id="UP000000763"/>
    </source>
</evidence>
<organism evidence="3 4">
    <name type="scientific">Oryza sativa subsp. japonica</name>
    <name type="common">Rice</name>
    <dbReference type="NCBI Taxonomy" id="39947"/>
    <lineage>
        <taxon>Eukaryota</taxon>
        <taxon>Viridiplantae</taxon>
        <taxon>Streptophyta</taxon>
        <taxon>Embryophyta</taxon>
        <taxon>Tracheophyta</taxon>
        <taxon>Spermatophyta</taxon>
        <taxon>Magnoliopsida</taxon>
        <taxon>Liliopsida</taxon>
        <taxon>Poales</taxon>
        <taxon>Poaceae</taxon>
        <taxon>BOP clade</taxon>
        <taxon>Oryzoideae</taxon>
        <taxon>Oryzeae</taxon>
        <taxon>Oryzinae</taxon>
        <taxon>Oryza</taxon>
        <taxon>Oryza sativa</taxon>
    </lineage>
</organism>
<protein>
    <submittedName>
        <fullName evidence="3">Uncharacterized protein</fullName>
    </submittedName>
</protein>
<reference evidence="4" key="1">
    <citation type="journal article" date="2005" name="Nature">
        <title>The map-based sequence of the rice genome.</title>
        <authorList>
            <consortium name="International rice genome sequencing project (IRGSP)"/>
            <person name="Matsumoto T."/>
            <person name="Wu J."/>
            <person name="Kanamori H."/>
            <person name="Katayose Y."/>
            <person name="Fujisawa M."/>
            <person name="Namiki N."/>
            <person name="Mizuno H."/>
            <person name="Yamamoto K."/>
            <person name="Antonio B.A."/>
            <person name="Baba T."/>
            <person name="Sakata K."/>
            <person name="Nagamura Y."/>
            <person name="Aoki H."/>
            <person name="Arikawa K."/>
            <person name="Arita K."/>
            <person name="Bito T."/>
            <person name="Chiden Y."/>
            <person name="Fujitsuka N."/>
            <person name="Fukunaka R."/>
            <person name="Hamada M."/>
            <person name="Harada C."/>
            <person name="Hayashi A."/>
            <person name="Hijishita S."/>
            <person name="Honda M."/>
            <person name="Hosokawa S."/>
            <person name="Ichikawa Y."/>
            <person name="Idonuma A."/>
            <person name="Iijima M."/>
            <person name="Ikeda M."/>
            <person name="Ikeno M."/>
            <person name="Ito K."/>
            <person name="Ito S."/>
            <person name="Ito T."/>
            <person name="Ito Y."/>
            <person name="Ito Y."/>
            <person name="Iwabuchi A."/>
            <person name="Kamiya K."/>
            <person name="Karasawa W."/>
            <person name="Kurita K."/>
            <person name="Katagiri S."/>
            <person name="Kikuta A."/>
            <person name="Kobayashi H."/>
            <person name="Kobayashi N."/>
            <person name="Machita K."/>
            <person name="Maehara T."/>
            <person name="Masukawa M."/>
            <person name="Mizubayashi T."/>
            <person name="Mukai Y."/>
            <person name="Nagasaki H."/>
            <person name="Nagata Y."/>
            <person name="Naito S."/>
            <person name="Nakashima M."/>
            <person name="Nakama Y."/>
            <person name="Nakamichi Y."/>
            <person name="Nakamura M."/>
            <person name="Meguro A."/>
            <person name="Negishi M."/>
            <person name="Ohta I."/>
            <person name="Ohta T."/>
            <person name="Okamoto M."/>
            <person name="Ono N."/>
            <person name="Saji S."/>
            <person name="Sakaguchi M."/>
            <person name="Sakai K."/>
            <person name="Shibata M."/>
            <person name="Shimokawa T."/>
            <person name="Song J."/>
            <person name="Takazaki Y."/>
            <person name="Terasawa K."/>
            <person name="Tsugane M."/>
            <person name="Tsuji K."/>
            <person name="Ueda S."/>
            <person name="Waki K."/>
            <person name="Yamagata H."/>
            <person name="Yamamoto M."/>
            <person name="Yamamoto S."/>
            <person name="Yamane H."/>
            <person name="Yoshiki S."/>
            <person name="Yoshihara R."/>
            <person name="Yukawa K."/>
            <person name="Zhong H."/>
            <person name="Yano M."/>
            <person name="Yuan Q."/>
            <person name="Ouyang S."/>
            <person name="Liu J."/>
            <person name="Jones K.M."/>
            <person name="Gansberger K."/>
            <person name="Moffat K."/>
            <person name="Hill J."/>
            <person name="Bera J."/>
            <person name="Fadrosh D."/>
            <person name="Jin S."/>
            <person name="Johri S."/>
            <person name="Kim M."/>
            <person name="Overton L."/>
            <person name="Reardon M."/>
            <person name="Tsitrin T."/>
            <person name="Vuong H."/>
            <person name="Weaver B."/>
            <person name="Ciecko A."/>
            <person name="Tallon L."/>
            <person name="Jackson J."/>
            <person name="Pai G."/>
            <person name="Aken S.V."/>
            <person name="Utterback T."/>
            <person name="Reidmuller S."/>
            <person name="Feldblyum T."/>
            <person name="Hsiao J."/>
            <person name="Zismann V."/>
            <person name="Iobst S."/>
            <person name="de Vazeille A.R."/>
            <person name="Buell C.R."/>
            <person name="Ying K."/>
            <person name="Li Y."/>
            <person name="Lu T."/>
            <person name="Huang Y."/>
            <person name="Zhao Q."/>
            <person name="Feng Q."/>
            <person name="Zhang L."/>
            <person name="Zhu J."/>
            <person name="Weng Q."/>
            <person name="Mu J."/>
            <person name="Lu Y."/>
            <person name="Fan D."/>
            <person name="Liu Y."/>
            <person name="Guan J."/>
            <person name="Zhang Y."/>
            <person name="Yu S."/>
            <person name="Liu X."/>
            <person name="Zhang Y."/>
            <person name="Hong G."/>
            <person name="Han B."/>
            <person name="Choisne N."/>
            <person name="Demange N."/>
            <person name="Orjeda G."/>
            <person name="Samain S."/>
            <person name="Cattolico L."/>
            <person name="Pelletier E."/>
            <person name="Couloux A."/>
            <person name="Segurens B."/>
            <person name="Wincker P."/>
            <person name="D'Hont A."/>
            <person name="Scarpelli C."/>
            <person name="Weissenbach J."/>
            <person name="Salanoubat M."/>
            <person name="Quetier F."/>
            <person name="Yu Y."/>
            <person name="Kim H.R."/>
            <person name="Rambo T."/>
            <person name="Currie J."/>
            <person name="Collura K."/>
            <person name="Luo M."/>
            <person name="Yang T."/>
            <person name="Ammiraju J.S.S."/>
            <person name="Engler F."/>
            <person name="Soderlund C."/>
            <person name="Wing R.A."/>
            <person name="Palmer L.E."/>
            <person name="de la Bastide M."/>
            <person name="Spiegel L."/>
            <person name="Nascimento L."/>
            <person name="Zutavern T."/>
            <person name="O'Shaughnessy A."/>
            <person name="Dike S."/>
            <person name="Dedhia N."/>
            <person name="Preston R."/>
            <person name="Balija V."/>
            <person name="McCombie W.R."/>
            <person name="Chow T."/>
            <person name="Chen H."/>
            <person name="Chung M."/>
            <person name="Chen C."/>
            <person name="Shaw J."/>
            <person name="Wu H."/>
            <person name="Hsiao K."/>
            <person name="Chao Y."/>
            <person name="Chu M."/>
            <person name="Cheng C."/>
            <person name="Hour A."/>
            <person name="Lee P."/>
            <person name="Lin S."/>
            <person name="Lin Y."/>
            <person name="Liou J."/>
            <person name="Liu S."/>
            <person name="Hsing Y."/>
            <person name="Raghuvanshi S."/>
            <person name="Mohanty A."/>
            <person name="Bharti A.K."/>
            <person name="Gaur A."/>
            <person name="Gupta V."/>
            <person name="Kumar D."/>
            <person name="Ravi V."/>
            <person name="Vij S."/>
            <person name="Kapur A."/>
            <person name="Khurana P."/>
            <person name="Khurana P."/>
            <person name="Khurana J.P."/>
            <person name="Tyagi A.K."/>
            <person name="Gaikwad K."/>
            <person name="Singh A."/>
            <person name="Dalal V."/>
            <person name="Srivastava S."/>
            <person name="Dixit A."/>
            <person name="Pal A.K."/>
            <person name="Ghazi I.A."/>
            <person name="Yadav M."/>
            <person name="Pandit A."/>
            <person name="Bhargava A."/>
            <person name="Sureshbabu K."/>
            <person name="Batra K."/>
            <person name="Sharma T.R."/>
            <person name="Mohapatra T."/>
            <person name="Singh N.K."/>
            <person name="Messing J."/>
            <person name="Nelson A.B."/>
            <person name="Fuks G."/>
            <person name="Kavchok S."/>
            <person name="Keizer G."/>
            <person name="Linton E."/>
            <person name="Llaca V."/>
            <person name="Song R."/>
            <person name="Tanyolac B."/>
            <person name="Young S."/>
            <person name="Ho-Il K."/>
            <person name="Hahn J.H."/>
            <person name="Sangsakoo G."/>
            <person name="Vanavichit A."/>
            <person name="de Mattos Luiz.A.T."/>
            <person name="Zimmer P.D."/>
            <person name="Malone G."/>
            <person name="Dellagostin O."/>
            <person name="de Oliveira A.C."/>
            <person name="Bevan M."/>
            <person name="Bancroft I."/>
            <person name="Minx P."/>
            <person name="Cordum H."/>
            <person name="Wilson R."/>
            <person name="Cheng Z."/>
            <person name="Jin W."/>
            <person name="Jiang J."/>
            <person name="Leong S.A."/>
            <person name="Iwama H."/>
            <person name="Gojobori T."/>
            <person name="Itoh T."/>
            <person name="Niimura Y."/>
            <person name="Fujii Y."/>
            <person name="Habara T."/>
            <person name="Sakai H."/>
            <person name="Sato Y."/>
            <person name="Wilson G."/>
            <person name="Kumar K."/>
            <person name="McCouch S."/>
            <person name="Juretic N."/>
            <person name="Hoen D."/>
            <person name="Wright S."/>
            <person name="Bruskiewich R."/>
            <person name="Bureau T."/>
            <person name="Miyao A."/>
            <person name="Hirochika H."/>
            <person name="Nishikawa T."/>
            <person name="Kadowaki K."/>
            <person name="Sugiura M."/>
            <person name="Burr B."/>
            <person name="Sasaki T."/>
        </authorList>
    </citation>
    <scope>NUCLEOTIDE SEQUENCE [LARGE SCALE GENOMIC DNA]</scope>
    <source>
        <strain evidence="4">cv. Nipponbare</strain>
    </source>
</reference>
<sequence>MADCTTMRLASSVTIILLLLVASQALVVSGESSSSAMQSKTLNMNKLLNISEDHSPNGGRHWMQRMQPDSCSEQNVVVYQNNAEHLPSGIPTYSVEIINVCTACTVYDVHISCGEFASAELVDPSQFQRIGFNDCLVKGGGRLGPSEAVSFQYSNSFAYPLAVANVACFHYSIVWASMIPCLPEHACHTASSVKGLGPRPHA</sequence>
<dbReference type="EMBL" id="AC092172">
    <property type="protein sequence ID" value="AAM18153.1"/>
    <property type="molecule type" value="Genomic_DNA"/>
</dbReference>
<evidence type="ECO:0000256" key="2">
    <source>
        <dbReference type="SAM" id="SignalP"/>
    </source>
</evidence>
<dbReference type="Pfam" id="PF24068">
    <property type="entry name" value="TPD1_C"/>
    <property type="match status" value="1"/>
</dbReference>
<dbReference type="InterPro" id="IPR040361">
    <property type="entry name" value="TPD1"/>
</dbReference>
<keyword evidence="1 2" id="KW-0732">Signal</keyword>
<feature type="signal peptide" evidence="2">
    <location>
        <begin position="1"/>
        <end position="25"/>
    </location>
</feature>
<dbReference type="AlphaFoldDB" id="Q8S6V5"/>
<dbReference type="PANTHER" id="PTHR33184:SF75">
    <property type="entry name" value="TPD1 PROTEIN HOMOLOG 1B"/>
    <property type="match status" value="1"/>
</dbReference>
<dbReference type="PANTHER" id="PTHR33184">
    <property type="entry name" value="PROTEIN TAPETUM DETERMINANT 1-LIKE-RELATED"/>
    <property type="match status" value="1"/>
</dbReference>
<gene>
    <name evidence="3" type="primary">OSJNBa0014J14.13</name>
</gene>
<dbReference type="Proteomes" id="UP000000763">
    <property type="component" value="Chromosome 10"/>
</dbReference>
<accession>Q8S6V5</accession>
<feature type="chain" id="PRO_5004313578" evidence="2">
    <location>
        <begin position="26"/>
        <end position="202"/>
    </location>
</feature>